<proteinExistence type="predicted"/>
<gene>
    <name evidence="2" type="ORF">T190115A13A_160095</name>
</gene>
<feature type="transmembrane region" description="Helical" evidence="1">
    <location>
        <begin position="23"/>
        <end position="42"/>
    </location>
</feature>
<protein>
    <recommendedName>
        <fullName evidence="4">Inner membrane protein</fullName>
    </recommendedName>
</protein>
<keyword evidence="1" id="KW-0812">Transmembrane</keyword>
<keyword evidence="1" id="KW-1133">Transmembrane helix</keyword>
<evidence type="ECO:0000256" key="1">
    <source>
        <dbReference type="SAM" id="Phobius"/>
    </source>
</evidence>
<reference evidence="2 3" key="1">
    <citation type="submission" date="2024-05" db="EMBL/GenBank/DDBJ databases">
        <authorList>
            <person name="Duchaud E."/>
        </authorList>
    </citation>
    <scope>NUCLEOTIDE SEQUENCE [LARGE SCALE GENOMIC DNA]</scope>
    <source>
        <strain evidence="2">Ena-SAMPLE-TAB-13-05-2024-13:56:06:370-140305</strain>
    </source>
</reference>
<comment type="caution">
    <text evidence="2">The sequence shown here is derived from an EMBL/GenBank/DDBJ whole genome shotgun (WGS) entry which is preliminary data.</text>
</comment>
<dbReference type="EMBL" id="CAXJRC010000007">
    <property type="protein sequence ID" value="CAL2105562.1"/>
    <property type="molecule type" value="Genomic_DNA"/>
</dbReference>
<keyword evidence="3" id="KW-1185">Reference proteome</keyword>
<dbReference type="InterPro" id="IPR019629">
    <property type="entry name" value="Uncharacterised_HI1736/YgjV"/>
</dbReference>
<feature type="transmembrane region" description="Helical" evidence="1">
    <location>
        <begin position="48"/>
        <end position="64"/>
    </location>
</feature>
<evidence type="ECO:0000313" key="3">
    <source>
        <dbReference type="Proteomes" id="UP001497602"/>
    </source>
</evidence>
<sequence length="84" mass="9799">MIETFGYMAVVSGLYAVSKKKMLSFRIWHIVSCVCYIIYGIFSKAYPIFVSGLLFICIHIYQLIKLTKTEMQKDIANRKDFECK</sequence>
<organism evidence="2 3">
    <name type="scientific">Tenacibaculum vairaonense</name>
    <dbReference type="NCBI Taxonomy" id="3137860"/>
    <lineage>
        <taxon>Bacteria</taxon>
        <taxon>Pseudomonadati</taxon>
        <taxon>Bacteroidota</taxon>
        <taxon>Flavobacteriia</taxon>
        <taxon>Flavobacteriales</taxon>
        <taxon>Flavobacteriaceae</taxon>
        <taxon>Tenacibaculum</taxon>
    </lineage>
</organism>
<evidence type="ECO:0000313" key="2">
    <source>
        <dbReference type="EMBL" id="CAL2105562.1"/>
    </source>
</evidence>
<keyword evidence="1" id="KW-0472">Membrane</keyword>
<dbReference type="Proteomes" id="UP001497602">
    <property type="component" value="Unassembled WGS sequence"/>
</dbReference>
<accession>A0ABM9PIV6</accession>
<name>A0ABM9PIV6_9FLAO</name>
<dbReference type="Pfam" id="PF10688">
    <property type="entry name" value="Imp-YgjV"/>
    <property type="match status" value="1"/>
</dbReference>
<evidence type="ECO:0008006" key="4">
    <source>
        <dbReference type="Google" id="ProtNLM"/>
    </source>
</evidence>